<organism evidence="1 2">
    <name type="scientific">Oryza meyeriana var. granulata</name>
    <dbReference type="NCBI Taxonomy" id="110450"/>
    <lineage>
        <taxon>Eukaryota</taxon>
        <taxon>Viridiplantae</taxon>
        <taxon>Streptophyta</taxon>
        <taxon>Embryophyta</taxon>
        <taxon>Tracheophyta</taxon>
        <taxon>Spermatophyta</taxon>
        <taxon>Magnoliopsida</taxon>
        <taxon>Liliopsida</taxon>
        <taxon>Poales</taxon>
        <taxon>Poaceae</taxon>
        <taxon>BOP clade</taxon>
        <taxon>Oryzoideae</taxon>
        <taxon>Oryzeae</taxon>
        <taxon>Oryzinae</taxon>
        <taxon>Oryza</taxon>
        <taxon>Oryza meyeriana</taxon>
    </lineage>
</organism>
<dbReference type="Gene3D" id="3.40.50.2000">
    <property type="entry name" value="Glycogen Phosphorylase B"/>
    <property type="match status" value="1"/>
</dbReference>
<dbReference type="EMBL" id="SPHZ02000011">
    <property type="protein sequence ID" value="KAF0891407.1"/>
    <property type="molecule type" value="Genomic_DNA"/>
</dbReference>
<dbReference type="AlphaFoldDB" id="A0A6G1BUI2"/>
<gene>
    <name evidence="1" type="ORF">E2562_009836</name>
</gene>
<name>A0A6G1BUI2_9ORYZ</name>
<comment type="caution">
    <text evidence="1">The sequence shown here is derived from an EMBL/GenBank/DDBJ whole genome shotgun (WGS) entry which is preliminary data.</text>
</comment>
<proteinExistence type="predicted"/>
<protein>
    <submittedName>
        <fullName evidence="1">Uncharacterized protein</fullName>
    </submittedName>
</protein>
<dbReference type="OrthoDB" id="5835829at2759"/>
<keyword evidence="2" id="KW-1185">Reference proteome</keyword>
<sequence length="107" mass="11730">MVSPLALWSRRKAAVFNELEEGRAARRFPRVARMRLWKHRGTSSVDVFPSRELMGPFAVAVVVNLLGLPSFGSLAGFPCQQVAELGMGLADSGVNFVWVVNDKNTLA</sequence>
<evidence type="ECO:0000313" key="2">
    <source>
        <dbReference type="Proteomes" id="UP000479710"/>
    </source>
</evidence>
<dbReference type="Proteomes" id="UP000479710">
    <property type="component" value="Unassembled WGS sequence"/>
</dbReference>
<evidence type="ECO:0000313" key="1">
    <source>
        <dbReference type="EMBL" id="KAF0891407.1"/>
    </source>
</evidence>
<reference evidence="1 2" key="1">
    <citation type="submission" date="2019-11" db="EMBL/GenBank/DDBJ databases">
        <title>Whole genome sequence of Oryza granulata.</title>
        <authorList>
            <person name="Li W."/>
        </authorList>
    </citation>
    <scope>NUCLEOTIDE SEQUENCE [LARGE SCALE GENOMIC DNA]</scope>
    <source>
        <strain evidence="2">cv. Menghai</strain>
        <tissue evidence="1">Leaf</tissue>
    </source>
</reference>
<accession>A0A6G1BUI2</accession>
<dbReference type="SUPFAM" id="SSF53756">
    <property type="entry name" value="UDP-Glycosyltransferase/glycogen phosphorylase"/>
    <property type="match status" value="1"/>
</dbReference>